<dbReference type="SUPFAM" id="SSF102705">
    <property type="entry name" value="NIF3 (NGG1p interacting factor 3)-like"/>
    <property type="match status" value="1"/>
</dbReference>
<gene>
    <name evidence="1" type="ORF">FM071_07590</name>
</gene>
<dbReference type="PANTHER" id="PTHR41774">
    <property type="match status" value="1"/>
</dbReference>
<evidence type="ECO:0000313" key="1">
    <source>
        <dbReference type="EMBL" id="QOP46161.1"/>
    </source>
</evidence>
<name>A0A7M1B951_9BACT</name>
<reference evidence="1 2" key="1">
    <citation type="submission" date="2019-07" db="EMBL/GenBank/DDBJ databases">
        <title>Sulfurimonas paralvinellae sp. nov., a novel mesophilic, hydrogen- and sulfur-oxidizing chemolithoautotroph within the Epsilonproteo- bacteria isolated from a deep-sea hydrothermal vent polychaete nest, reclassification of Thiomicrospira denitrificans as Sulfurimonas denitrificans comb. nov. and emended description of the genus Sulfurimonas.</title>
        <authorList>
            <person name="Wang S."/>
            <person name="Jiang L."/>
            <person name="Shao Z."/>
        </authorList>
    </citation>
    <scope>NUCLEOTIDE SEQUENCE [LARGE SCALE GENOMIC DNA]</scope>
    <source>
        <strain evidence="1 2">GO25</strain>
    </source>
</reference>
<dbReference type="Gene3D" id="3.30.70.120">
    <property type="match status" value="1"/>
</dbReference>
<evidence type="ECO:0000313" key="2">
    <source>
        <dbReference type="Proteomes" id="UP000593580"/>
    </source>
</evidence>
<sequence>MYKLSYYVPEVAKEKTKSALFAAGAGMFENYENCSFETLGQGQFKPIGNANPYIGKKGVIEYVAEYKVEMICRDELIKKAVEVLKEAHPYEEVAYEVIKLEDF</sequence>
<dbReference type="PANTHER" id="PTHR41774:SF1">
    <property type="entry name" value="NGG1P INTERACTING FACTOR NIF3"/>
    <property type="match status" value="1"/>
</dbReference>
<dbReference type="InterPro" id="IPR015867">
    <property type="entry name" value="N-reg_PII/ATP_PRibTrfase_C"/>
</dbReference>
<dbReference type="FunFam" id="3.30.70.120:FF:000006">
    <property type="entry name" value="GTP cyclohydrolase 1 type 2 homolog"/>
    <property type="match status" value="1"/>
</dbReference>
<protein>
    <submittedName>
        <fullName evidence="1">NGG1p interacting factor NIF3</fullName>
    </submittedName>
</protein>
<dbReference type="AlphaFoldDB" id="A0A7M1B951"/>
<proteinExistence type="predicted"/>
<accession>A0A7M1B951</accession>
<dbReference type="RefSeq" id="WP_193110358.1">
    <property type="nucleotide sequence ID" value="NZ_CP041406.1"/>
</dbReference>
<dbReference type="KEGG" id="spal:FM071_07590"/>
<dbReference type="EMBL" id="CP041406">
    <property type="protein sequence ID" value="QOP46161.1"/>
    <property type="molecule type" value="Genomic_DNA"/>
</dbReference>
<keyword evidence="2" id="KW-1185">Reference proteome</keyword>
<dbReference type="InterPro" id="IPR036069">
    <property type="entry name" value="DUF34/NIF3_sf"/>
</dbReference>
<dbReference type="Proteomes" id="UP000593580">
    <property type="component" value="Chromosome"/>
</dbReference>
<organism evidence="1 2">
    <name type="scientific">Sulfurimonas paralvinellae</name>
    <dbReference type="NCBI Taxonomy" id="317658"/>
    <lineage>
        <taxon>Bacteria</taxon>
        <taxon>Pseudomonadati</taxon>
        <taxon>Campylobacterota</taxon>
        <taxon>Epsilonproteobacteria</taxon>
        <taxon>Campylobacterales</taxon>
        <taxon>Sulfurimonadaceae</taxon>
        <taxon>Sulfurimonas</taxon>
    </lineage>
</organism>